<gene>
    <name evidence="2" type="primary">LOC116413257</name>
</gene>
<sequence>MIDIVGNNLGEKHRYLNAQVLAAKLNNTDFDDAVAKEETCDTDKLFKIDLASEHKNINYIVNILKCGDSLYITRGLKSVWIFDDKYSNIVNPDNLQQNIFPFMSLKMKKKFLTTTAINLQCKNRAAAFYTYCINIKLTNIAAKFLILTSDDFKLGVIQKEEPFHSITNRSGDDKYIKHFIGNSFELARAYLESIKDFLRDPVIYTLRYLYSISQSEYLDLLEKYDSGRSRTCRFGLRISKSIMQKHKDRVSNNIKIYINVVNKNILTKYINENDCRLYLKFLLPDSTEKFWKMNYCKCYKFIIDFLPNEERFETVKVLFKEKYNEEFETKVDFYQLHYYKLMTPAEQNAWALYQISNNREILGNDNEYLWYRFIDFKNAFIEIKKYVMITTDTSSRLDILKVLIESAKNQDDLKKLFTYFYDRHVNELNRIKESFLTEVIVKHNIFEFDDECWTAFDKVLYSMNIYNITTVANCRSLLFLATLMYHILKKKELHDAIKKYLNDMRWYRVWRDMEILYTKLNFSQQETIYEYLLQWYTKKVQSMEEQADDEKVRSSIRHYIEIILNMLIHHKKTKEQCPDVVSKFVYLDWDYYKSNPIFYEKRENFTDDNALVRQLKKDARVVGERLDEIKNEILKSKRDYRINQFLRKVKIYFSHDLAKDYLLLLLDILKSTDTLNMFTVRDTLYGIMQLADQQTLNDLLLKYAPTEPKIDHDKVNSHLLNIQIGICRFACFACPPVSLSNIRMYIKGDYVQFCLPMFNYYANNLPLPLCLKFIESLLDGPVSVHKHGLRLAFSCFNEEQLKSLIIGVWKRRKNVSVRLVAYNALFNHIINGVESEQMVLFPVLKSCTLDLKEDDQNDIYRLINSNRLPDVFLSEYIECAWQAVDKLSFDKTTNLDRKENVVRNMINSINLLKIDFVKSIIEKHINDMLCEGGIRTKYKENVSSLHMEIWKLTASYIIYFADQQLQKNSDMASLIIKKCIESWHFVQDETYTIRQFCSQFIGFLIERRHDNKSYECVVPIFEVIIKHLQDSLSVFEIYLMVWDLQLSIAEITIVHAGKNEYNTKETAEDKAFVMKQTILNFAYNVENQIKDRVLNRMYFSCFNNEIKDKVISTLGTIKICLDYNDESEIEVTDLRVIFAMGLLQNDMFETYLLAAYILPNTSVRHWSDDYEHVINKIRAFDSLEIKSYLYKKLINSDFKRRRFI</sequence>
<accession>A0A6J3C386</accession>
<dbReference type="GeneID" id="116413257"/>
<evidence type="ECO:0000313" key="2">
    <source>
        <dbReference type="RefSeq" id="XP_031767122.2"/>
    </source>
</evidence>
<dbReference type="AlphaFoldDB" id="A0A6J3C386"/>
<keyword evidence="1" id="KW-1185">Reference proteome</keyword>
<proteinExistence type="predicted"/>
<evidence type="ECO:0000313" key="1">
    <source>
        <dbReference type="Proteomes" id="UP001652740"/>
    </source>
</evidence>
<protein>
    <submittedName>
        <fullName evidence="2">Uncharacterized protein LOC116413257</fullName>
    </submittedName>
</protein>
<dbReference type="Proteomes" id="UP001652740">
    <property type="component" value="Unplaced"/>
</dbReference>
<dbReference type="RefSeq" id="XP_031767122.2">
    <property type="nucleotide sequence ID" value="XM_031911262.2"/>
</dbReference>
<dbReference type="KEGG" id="gmw:116413257"/>
<organism evidence="1 2">
    <name type="scientific">Galleria mellonella</name>
    <name type="common">Greater wax moth</name>
    <dbReference type="NCBI Taxonomy" id="7137"/>
    <lineage>
        <taxon>Eukaryota</taxon>
        <taxon>Metazoa</taxon>
        <taxon>Ecdysozoa</taxon>
        <taxon>Arthropoda</taxon>
        <taxon>Hexapoda</taxon>
        <taxon>Insecta</taxon>
        <taxon>Pterygota</taxon>
        <taxon>Neoptera</taxon>
        <taxon>Endopterygota</taxon>
        <taxon>Lepidoptera</taxon>
        <taxon>Glossata</taxon>
        <taxon>Ditrysia</taxon>
        <taxon>Pyraloidea</taxon>
        <taxon>Pyralidae</taxon>
        <taxon>Galleriinae</taxon>
        <taxon>Galleria</taxon>
    </lineage>
</organism>
<name>A0A6J3C386_GALME</name>
<dbReference type="InParanoid" id="A0A6J3C386"/>
<reference evidence="2" key="1">
    <citation type="submission" date="2025-08" db="UniProtKB">
        <authorList>
            <consortium name="RefSeq"/>
        </authorList>
    </citation>
    <scope>IDENTIFICATION</scope>
    <source>
        <tissue evidence="2">Whole larvae</tissue>
    </source>
</reference>